<dbReference type="Pfam" id="PF09796">
    <property type="entry name" value="QCR10"/>
    <property type="match status" value="1"/>
</dbReference>
<reference evidence="2 3" key="1">
    <citation type="journal article" date="2018" name="New Phytol.">
        <title>Comparative genomics and transcriptomics depict ericoid mycorrhizal fungi as versatile saprotrophs and plant mutualists.</title>
        <authorList>
            <person name="Martino E."/>
            <person name="Morin E."/>
            <person name="Grelet G.A."/>
            <person name="Kuo A."/>
            <person name="Kohler A."/>
            <person name="Daghino S."/>
            <person name="Barry K.W."/>
            <person name="Cichocki N."/>
            <person name="Clum A."/>
            <person name="Dockter R.B."/>
            <person name="Hainaut M."/>
            <person name="Kuo R.C."/>
            <person name="LaButti K."/>
            <person name="Lindahl B.D."/>
            <person name="Lindquist E.A."/>
            <person name="Lipzen A."/>
            <person name="Khouja H.R."/>
            <person name="Magnuson J."/>
            <person name="Murat C."/>
            <person name="Ohm R.A."/>
            <person name="Singer S.W."/>
            <person name="Spatafora J.W."/>
            <person name="Wang M."/>
            <person name="Veneault-Fourrey C."/>
            <person name="Henrissat B."/>
            <person name="Grigoriev I.V."/>
            <person name="Martin F.M."/>
            <person name="Perotto S."/>
        </authorList>
    </citation>
    <scope>NUCLEOTIDE SEQUENCE [LARGE SCALE GENOMIC DNA]</scope>
    <source>
        <strain evidence="2 3">ATCC 22711</strain>
    </source>
</reference>
<evidence type="ECO:0000313" key="3">
    <source>
        <dbReference type="Proteomes" id="UP000241818"/>
    </source>
</evidence>
<dbReference type="InParanoid" id="A0A2T3BAW5"/>
<proteinExistence type="predicted"/>
<dbReference type="EMBL" id="KZ679007">
    <property type="protein sequence ID" value="PSS25472.1"/>
    <property type="molecule type" value="Genomic_DNA"/>
</dbReference>
<sequence>MSSSVFPKYPTYRSPYGPKYTVPLNYRGWTVQSAARLGATLGAFGGVAGFFALFFFGEVPRVRQDILQKVPVIGSYFVREIPASDNPF</sequence>
<keyword evidence="1" id="KW-0812">Transmembrane</keyword>
<name>A0A2T3BAW5_AMORE</name>
<protein>
    <submittedName>
        <fullName evidence="2">Uncharacterized protein</fullName>
    </submittedName>
</protein>
<dbReference type="GO" id="GO:0006122">
    <property type="term" value="P:mitochondrial electron transport, ubiquinol to cytochrome c"/>
    <property type="evidence" value="ECO:0007669"/>
    <property type="project" value="InterPro"/>
</dbReference>
<keyword evidence="3" id="KW-1185">Reference proteome</keyword>
<dbReference type="Proteomes" id="UP000241818">
    <property type="component" value="Unassembled WGS sequence"/>
</dbReference>
<evidence type="ECO:0000256" key="1">
    <source>
        <dbReference type="SAM" id="Phobius"/>
    </source>
</evidence>
<dbReference type="RefSeq" id="XP_024724071.1">
    <property type="nucleotide sequence ID" value="XM_024863412.1"/>
</dbReference>
<dbReference type="GO" id="GO:0005739">
    <property type="term" value="C:mitochondrion"/>
    <property type="evidence" value="ECO:0007669"/>
    <property type="project" value="GOC"/>
</dbReference>
<keyword evidence="1" id="KW-1133">Transmembrane helix</keyword>
<feature type="transmembrane region" description="Helical" evidence="1">
    <location>
        <begin position="34"/>
        <end position="56"/>
    </location>
</feature>
<keyword evidence="1" id="KW-0472">Membrane</keyword>
<accession>A0A2T3BAW5</accession>
<organism evidence="2 3">
    <name type="scientific">Amorphotheca resinae ATCC 22711</name>
    <dbReference type="NCBI Taxonomy" id="857342"/>
    <lineage>
        <taxon>Eukaryota</taxon>
        <taxon>Fungi</taxon>
        <taxon>Dikarya</taxon>
        <taxon>Ascomycota</taxon>
        <taxon>Pezizomycotina</taxon>
        <taxon>Leotiomycetes</taxon>
        <taxon>Helotiales</taxon>
        <taxon>Amorphothecaceae</taxon>
        <taxon>Amorphotheca</taxon>
    </lineage>
</organism>
<dbReference type="OrthoDB" id="2391627at2759"/>
<gene>
    <name evidence="2" type="ORF">M430DRAFT_16190</name>
</gene>
<dbReference type="GeneID" id="36571493"/>
<evidence type="ECO:0000313" key="2">
    <source>
        <dbReference type="EMBL" id="PSS25472.1"/>
    </source>
</evidence>
<dbReference type="AlphaFoldDB" id="A0A2T3BAW5"/>
<dbReference type="InterPro" id="IPR019182">
    <property type="entry name" value="Cytochrome_b-c1_su10_fun"/>
</dbReference>
<dbReference type="PANTHER" id="PTHR28254">
    <property type="entry name" value="CYTOCHROME B-C1 COMPLEX SUBUNIT 10"/>
    <property type="match status" value="1"/>
</dbReference>
<dbReference type="PANTHER" id="PTHR28254:SF1">
    <property type="entry name" value="CYTOCHROME B-C1 COMPLEX SUBUNIT 10, MITOCHONDRIAL"/>
    <property type="match status" value="1"/>
</dbReference>
<dbReference type="STRING" id="857342.A0A2T3BAW5"/>